<evidence type="ECO:0000256" key="4">
    <source>
        <dbReference type="ARBA" id="ARBA00022603"/>
    </source>
</evidence>
<reference evidence="10" key="1">
    <citation type="submission" date="2022-11" db="EMBL/GenBank/DDBJ databases">
        <authorList>
            <person name="Wang Z."/>
        </authorList>
    </citation>
    <scope>NUCLEOTIDE SEQUENCE</scope>
    <source>
        <strain evidence="10">P2000</strain>
    </source>
</reference>
<dbReference type="FunFam" id="1.10.10.10:FF:000214">
    <property type="entry name" value="Methylated-DNA--protein-cysteine methyltransferase"/>
    <property type="match status" value="1"/>
</dbReference>
<dbReference type="InterPro" id="IPR036388">
    <property type="entry name" value="WH-like_DNA-bd_sf"/>
</dbReference>
<dbReference type="PANTHER" id="PTHR10815">
    <property type="entry name" value="METHYLATED-DNA--PROTEIN-CYSTEINE METHYLTRANSFERASE"/>
    <property type="match status" value="1"/>
</dbReference>
<dbReference type="GeneID" id="49394943"/>
<protein>
    <recommendedName>
        <fullName evidence="3">methylated-DNA--[protein]-cysteine S-methyltransferase</fullName>
        <ecNumber evidence="3">2.1.1.63</ecNumber>
    </recommendedName>
</protein>
<keyword evidence="7" id="KW-0234">DNA repair</keyword>
<evidence type="ECO:0000256" key="5">
    <source>
        <dbReference type="ARBA" id="ARBA00022679"/>
    </source>
</evidence>
<keyword evidence="6" id="KW-0227">DNA damage</keyword>
<comment type="caution">
    <text evidence="10">The sequence shown here is derived from an EMBL/GenBank/DDBJ whole genome shotgun (WGS) entry which is preliminary data.</text>
</comment>
<evidence type="ECO:0000259" key="9">
    <source>
        <dbReference type="Pfam" id="PF01035"/>
    </source>
</evidence>
<dbReference type="InterPro" id="IPR036631">
    <property type="entry name" value="MGMT_N_sf"/>
</dbReference>
<dbReference type="RefSeq" id="WP_050340313.1">
    <property type="nucleotide sequence ID" value="NZ_BJZC01000007.1"/>
</dbReference>
<dbReference type="Pfam" id="PF01035">
    <property type="entry name" value="DNA_binding_1"/>
    <property type="match status" value="1"/>
</dbReference>
<dbReference type="OrthoDB" id="9802228at2"/>
<sequence>MQLILTNTTIDQHTYWLGSTDQGLAFVGSRDGSRDEWQSFFPTAEAVYRPDANQSAAQELAAYLSGNRQRFDVLLDQSTGTALQQAVWQALTTIPYGHTTTYTQLASMIDRPTAIRAVASAVGRNPLLIVVPCHRVCRKDGQLGGYRGGLPMKRALLELESQVSACNN</sequence>
<evidence type="ECO:0000256" key="3">
    <source>
        <dbReference type="ARBA" id="ARBA00011918"/>
    </source>
</evidence>
<dbReference type="NCBIfam" id="TIGR00589">
    <property type="entry name" value="ogt"/>
    <property type="match status" value="1"/>
</dbReference>
<gene>
    <name evidence="10" type="ORF">OOJ94_12280</name>
</gene>
<dbReference type="GO" id="GO:0006281">
    <property type="term" value="P:DNA repair"/>
    <property type="evidence" value="ECO:0007669"/>
    <property type="project" value="UniProtKB-KW"/>
</dbReference>
<dbReference type="SUPFAM" id="SSF46767">
    <property type="entry name" value="Methylated DNA-protein cysteine methyltransferase, C-terminal domain"/>
    <property type="match status" value="1"/>
</dbReference>
<evidence type="ECO:0000256" key="7">
    <source>
        <dbReference type="ARBA" id="ARBA00023204"/>
    </source>
</evidence>
<evidence type="ECO:0000256" key="1">
    <source>
        <dbReference type="ARBA" id="ARBA00001286"/>
    </source>
</evidence>
<comment type="similarity">
    <text evidence="2">Belongs to the MGMT family.</text>
</comment>
<dbReference type="InterPro" id="IPR014048">
    <property type="entry name" value="MethylDNA_cys_MeTrfase_DNA-bd"/>
</dbReference>
<comment type="catalytic activity">
    <reaction evidence="1">
        <text>a 4-O-methyl-thymidine in DNA + L-cysteinyl-[protein] = a thymidine in DNA + S-methyl-L-cysteinyl-[protein]</text>
        <dbReference type="Rhea" id="RHEA:53428"/>
        <dbReference type="Rhea" id="RHEA-COMP:10131"/>
        <dbReference type="Rhea" id="RHEA-COMP:10132"/>
        <dbReference type="Rhea" id="RHEA-COMP:13555"/>
        <dbReference type="Rhea" id="RHEA-COMP:13556"/>
        <dbReference type="ChEBI" id="CHEBI:29950"/>
        <dbReference type="ChEBI" id="CHEBI:82612"/>
        <dbReference type="ChEBI" id="CHEBI:137386"/>
        <dbReference type="ChEBI" id="CHEBI:137387"/>
        <dbReference type="EC" id="2.1.1.63"/>
    </reaction>
</comment>
<dbReference type="SUPFAM" id="SSF53155">
    <property type="entry name" value="Methylated DNA-protein cysteine methyltransferase domain"/>
    <property type="match status" value="1"/>
</dbReference>
<dbReference type="AlphaFoldDB" id="A0A843QYI3"/>
<dbReference type="GO" id="GO:0003908">
    <property type="term" value="F:methylated-DNA-[protein]-cysteine S-methyltransferase activity"/>
    <property type="evidence" value="ECO:0007669"/>
    <property type="project" value="UniProtKB-EC"/>
</dbReference>
<evidence type="ECO:0000256" key="2">
    <source>
        <dbReference type="ARBA" id="ARBA00008711"/>
    </source>
</evidence>
<evidence type="ECO:0000256" key="6">
    <source>
        <dbReference type="ARBA" id="ARBA00022763"/>
    </source>
</evidence>
<dbReference type="Gene3D" id="1.10.10.10">
    <property type="entry name" value="Winged helix-like DNA-binding domain superfamily/Winged helix DNA-binding domain"/>
    <property type="match status" value="1"/>
</dbReference>
<dbReference type="EC" id="2.1.1.63" evidence="3"/>
<keyword evidence="4" id="KW-0489">Methyltransferase</keyword>
<dbReference type="GO" id="GO:0032259">
    <property type="term" value="P:methylation"/>
    <property type="evidence" value="ECO:0007669"/>
    <property type="project" value="UniProtKB-KW"/>
</dbReference>
<comment type="catalytic activity">
    <reaction evidence="8">
        <text>a 6-O-methyl-2'-deoxyguanosine in DNA + L-cysteinyl-[protein] = S-methyl-L-cysteinyl-[protein] + a 2'-deoxyguanosine in DNA</text>
        <dbReference type="Rhea" id="RHEA:24000"/>
        <dbReference type="Rhea" id="RHEA-COMP:10131"/>
        <dbReference type="Rhea" id="RHEA-COMP:10132"/>
        <dbReference type="Rhea" id="RHEA-COMP:11367"/>
        <dbReference type="Rhea" id="RHEA-COMP:11368"/>
        <dbReference type="ChEBI" id="CHEBI:29950"/>
        <dbReference type="ChEBI" id="CHEBI:82612"/>
        <dbReference type="ChEBI" id="CHEBI:85445"/>
        <dbReference type="ChEBI" id="CHEBI:85448"/>
        <dbReference type="EC" id="2.1.1.63"/>
    </reaction>
</comment>
<dbReference type="Proteomes" id="UP001151834">
    <property type="component" value="Unassembled WGS sequence"/>
</dbReference>
<dbReference type="PANTHER" id="PTHR10815:SF12">
    <property type="entry name" value="METHYLATED-DNA--PROTEIN-CYSTEINE METHYLTRANSFERASE, INDUCIBLE"/>
    <property type="match status" value="1"/>
</dbReference>
<proteinExistence type="inferred from homology"/>
<dbReference type="EMBL" id="JAPEQV010000015">
    <property type="protein sequence ID" value="MDF2313600.1"/>
    <property type="molecule type" value="Genomic_DNA"/>
</dbReference>
<organism evidence="10 11">
    <name type="scientific">Lactiplantibacillus pentosus</name>
    <name type="common">Lactobacillus pentosus</name>
    <dbReference type="NCBI Taxonomy" id="1589"/>
    <lineage>
        <taxon>Bacteria</taxon>
        <taxon>Bacillati</taxon>
        <taxon>Bacillota</taxon>
        <taxon>Bacilli</taxon>
        <taxon>Lactobacillales</taxon>
        <taxon>Lactobacillaceae</taxon>
        <taxon>Lactiplantibacillus</taxon>
    </lineage>
</organism>
<dbReference type="CDD" id="cd06445">
    <property type="entry name" value="ATase"/>
    <property type="match status" value="1"/>
</dbReference>
<dbReference type="InterPro" id="IPR036217">
    <property type="entry name" value="MethylDNA_cys_MeTrfase_DNAb"/>
</dbReference>
<name>A0A843QYI3_LACPE</name>
<evidence type="ECO:0000313" key="11">
    <source>
        <dbReference type="Proteomes" id="UP001151834"/>
    </source>
</evidence>
<keyword evidence="5" id="KW-0808">Transferase</keyword>
<evidence type="ECO:0000256" key="8">
    <source>
        <dbReference type="ARBA" id="ARBA00049348"/>
    </source>
</evidence>
<evidence type="ECO:0000313" key="10">
    <source>
        <dbReference type="EMBL" id="MDF2313600.1"/>
    </source>
</evidence>
<feature type="domain" description="Methylated-DNA-[protein]-cysteine S-methyltransferase DNA binding" evidence="9">
    <location>
        <begin position="83"/>
        <end position="161"/>
    </location>
</feature>
<reference evidence="10" key="2">
    <citation type="journal article" date="2023" name="Front Nutr">
        <title>Lactiplantibacillus pentosus P2020 protects the hyperuricemia and renal inflammation in mice.</title>
        <authorList>
            <person name="Wang Z."/>
            <person name="Song L."/>
            <person name="Li X."/>
            <person name="Xiao Y."/>
            <person name="Huang Y."/>
            <person name="Zhang Y."/>
            <person name="Li J."/>
            <person name="Li M."/>
            <person name="Ren Z."/>
        </authorList>
    </citation>
    <scope>NUCLEOTIDE SEQUENCE</scope>
    <source>
        <strain evidence="10">P2000</strain>
    </source>
</reference>
<accession>A0A843QYI3</accession>
<dbReference type="Gene3D" id="3.30.160.70">
    <property type="entry name" value="Methylated DNA-protein cysteine methyltransferase domain"/>
    <property type="match status" value="1"/>
</dbReference>